<proteinExistence type="predicted"/>
<evidence type="ECO:0000313" key="3">
    <source>
        <dbReference type="EMBL" id="GAO45295.1"/>
    </source>
</evidence>
<evidence type="ECO:0000313" key="4">
    <source>
        <dbReference type="Proteomes" id="UP000033121"/>
    </source>
</evidence>
<dbReference type="Proteomes" id="UP000033121">
    <property type="component" value="Unassembled WGS sequence"/>
</dbReference>
<feature type="compositionally biased region" description="Polar residues" evidence="1">
    <location>
        <begin position="248"/>
        <end position="274"/>
    </location>
</feature>
<gene>
    <name evidence="3" type="ORF">FPE01S_04_05390</name>
</gene>
<feature type="region of interest" description="Disordered" evidence="1">
    <location>
        <begin position="345"/>
        <end position="365"/>
    </location>
</feature>
<sequence>MNINRDNYELFFLLYADKELSAAERQAVDAFVEQHPDLKAELEMLLQTVLPALETSFPDKEALFRTTDTTSLVNMTNYESYFVRYHDDELNNEEKAATELFVYQNPECQPDFELIQQCRLMPEKTIVFPDKQSLYRKEKKAGATVIGLWVRIAVAAILLLLAGLYWLKPGSGTDRQQPGIAQAPKATKDSRKETTPVVAPAQQPPQELAAADAVKEIKRETVTSAPAAINGNKIKEAGTRSNNDEQESASQLAVNEQPSSTHELTPQTSVPTTTLQPEKPEVAATGNLQPVQATTQPVYVQVAEKSPSQEDYVFVQNDDRNNDQLSQKKPLRGLLRKASRVIEQNNPLGAERRRQGVFTASAESQ</sequence>
<protein>
    <submittedName>
        <fullName evidence="3">Uncharacterized protein</fullName>
    </submittedName>
</protein>
<dbReference type="AlphaFoldDB" id="A0A0E9N7G5"/>
<feature type="region of interest" description="Disordered" evidence="1">
    <location>
        <begin position="222"/>
        <end position="274"/>
    </location>
</feature>
<name>A0A0E9N7G5_9BACT</name>
<comment type="caution">
    <text evidence="3">The sequence shown here is derived from an EMBL/GenBank/DDBJ whole genome shotgun (WGS) entry which is preliminary data.</text>
</comment>
<organism evidence="3 4">
    <name type="scientific">Flavihumibacter petaseus NBRC 106054</name>
    <dbReference type="NCBI Taxonomy" id="1220578"/>
    <lineage>
        <taxon>Bacteria</taxon>
        <taxon>Pseudomonadati</taxon>
        <taxon>Bacteroidota</taxon>
        <taxon>Chitinophagia</taxon>
        <taxon>Chitinophagales</taxon>
        <taxon>Chitinophagaceae</taxon>
        <taxon>Flavihumibacter</taxon>
    </lineage>
</organism>
<evidence type="ECO:0000256" key="2">
    <source>
        <dbReference type="SAM" id="Phobius"/>
    </source>
</evidence>
<reference evidence="3 4" key="1">
    <citation type="submission" date="2015-04" db="EMBL/GenBank/DDBJ databases">
        <title>Whole genome shotgun sequence of Flavihumibacter petaseus NBRC 106054.</title>
        <authorList>
            <person name="Miyazawa S."/>
            <person name="Hosoyama A."/>
            <person name="Hashimoto M."/>
            <person name="Noguchi M."/>
            <person name="Tsuchikane K."/>
            <person name="Ohji S."/>
            <person name="Yamazoe A."/>
            <person name="Ichikawa N."/>
            <person name="Kimura A."/>
            <person name="Fujita N."/>
        </authorList>
    </citation>
    <scope>NUCLEOTIDE SEQUENCE [LARGE SCALE GENOMIC DNA]</scope>
    <source>
        <strain evidence="3 4">NBRC 106054</strain>
    </source>
</reference>
<keyword evidence="2" id="KW-1133">Transmembrane helix</keyword>
<dbReference type="OrthoDB" id="663559at2"/>
<evidence type="ECO:0000256" key="1">
    <source>
        <dbReference type="SAM" id="MobiDB-lite"/>
    </source>
</evidence>
<feature type="transmembrane region" description="Helical" evidence="2">
    <location>
        <begin position="141"/>
        <end position="167"/>
    </location>
</feature>
<dbReference type="STRING" id="1220578.FPE01S_04_05390"/>
<feature type="region of interest" description="Disordered" evidence="1">
    <location>
        <begin position="173"/>
        <end position="207"/>
    </location>
</feature>
<dbReference type="EMBL" id="BBWV01000004">
    <property type="protein sequence ID" value="GAO45295.1"/>
    <property type="molecule type" value="Genomic_DNA"/>
</dbReference>
<keyword evidence="2" id="KW-0812">Transmembrane</keyword>
<accession>A0A0E9N7G5</accession>
<dbReference type="RefSeq" id="WP_046371235.1">
    <property type="nucleotide sequence ID" value="NZ_BBWV01000004.1"/>
</dbReference>
<keyword evidence="4" id="KW-1185">Reference proteome</keyword>
<keyword evidence="2" id="KW-0472">Membrane</keyword>
<feature type="region of interest" description="Disordered" evidence="1">
    <location>
        <begin position="304"/>
        <end position="332"/>
    </location>
</feature>